<dbReference type="GO" id="GO:0016289">
    <property type="term" value="F:acyl-CoA hydrolase activity"/>
    <property type="evidence" value="ECO:0007669"/>
    <property type="project" value="UniProtKB-ARBA"/>
</dbReference>
<reference evidence="3 4" key="1">
    <citation type="submission" date="2018-09" db="EMBL/GenBank/DDBJ databases">
        <authorList>
            <person name="Zhu H."/>
        </authorList>
    </citation>
    <scope>NUCLEOTIDE SEQUENCE [LARGE SCALE GENOMIC DNA]</scope>
    <source>
        <strain evidence="3 4">K2R01-6</strain>
    </source>
</reference>
<organism evidence="3 4">
    <name type="scientific">Sphingomonas cavernae</name>
    <dbReference type="NCBI Taxonomy" id="2320861"/>
    <lineage>
        <taxon>Bacteria</taxon>
        <taxon>Pseudomonadati</taxon>
        <taxon>Pseudomonadota</taxon>
        <taxon>Alphaproteobacteria</taxon>
        <taxon>Sphingomonadales</taxon>
        <taxon>Sphingomonadaceae</taxon>
        <taxon>Sphingomonas</taxon>
    </lineage>
</organism>
<sequence>MKTLPPYAQTLGLSIADTEGGVPVLAMAFSDDVLGRPGFIHGGALGGMLEMAAIMALHCEFAEDEKPRFKPINITVDFMRGGRDKETRAIGAVTRVGTRIANVEAIAWQDDREKPIAAARMNILIERG</sequence>
<evidence type="ECO:0000313" key="4">
    <source>
        <dbReference type="Proteomes" id="UP000286100"/>
    </source>
</evidence>
<dbReference type="Pfam" id="PF03061">
    <property type="entry name" value="4HBT"/>
    <property type="match status" value="1"/>
</dbReference>
<dbReference type="InterPro" id="IPR029069">
    <property type="entry name" value="HotDog_dom_sf"/>
</dbReference>
<evidence type="ECO:0000259" key="2">
    <source>
        <dbReference type="Pfam" id="PF03061"/>
    </source>
</evidence>
<dbReference type="NCBIfam" id="TIGR00369">
    <property type="entry name" value="unchar_dom_1"/>
    <property type="match status" value="1"/>
</dbReference>
<keyword evidence="1" id="KW-0378">Hydrolase</keyword>
<evidence type="ECO:0000256" key="1">
    <source>
        <dbReference type="ARBA" id="ARBA00022801"/>
    </source>
</evidence>
<protein>
    <submittedName>
        <fullName evidence="3">PaaI family thioesterase</fullName>
    </submittedName>
</protein>
<dbReference type="AlphaFoldDB" id="A0A418W7G0"/>
<accession>A0A418W7G0</accession>
<keyword evidence="4" id="KW-1185">Reference proteome</keyword>
<dbReference type="RefSeq" id="WP_119765114.1">
    <property type="nucleotide sequence ID" value="NZ_QYUM01000004.1"/>
</dbReference>
<dbReference type="SUPFAM" id="SSF54637">
    <property type="entry name" value="Thioesterase/thiol ester dehydrase-isomerase"/>
    <property type="match status" value="1"/>
</dbReference>
<gene>
    <name evidence="3" type="ORF">D3876_18835</name>
</gene>
<feature type="domain" description="Thioesterase" evidence="2">
    <location>
        <begin position="38"/>
        <end position="115"/>
    </location>
</feature>
<name>A0A418W7G0_9SPHN</name>
<proteinExistence type="predicted"/>
<dbReference type="Gene3D" id="3.10.129.10">
    <property type="entry name" value="Hotdog Thioesterase"/>
    <property type="match status" value="1"/>
</dbReference>
<dbReference type="OrthoDB" id="9813158at2"/>
<evidence type="ECO:0000313" key="3">
    <source>
        <dbReference type="EMBL" id="RJF85908.1"/>
    </source>
</evidence>
<comment type="caution">
    <text evidence="3">The sequence shown here is derived from an EMBL/GenBank/DDBJ whole genome shotgun (WGS) entry which is preliminary data.</text>
</comment>
<dbReference type="InterPro" id="IPR003736">
    <property type="entry name" value="PAAI_dom"/>
</dbReference>
<dbReference type="InterPro" id="IPR006683">
    <property type="entry name" value="Thioestr_dom"/>
</dbReference>
<dbReference type="EMBL" id="QYUM01000004">
    <property type="protein sequence ID" value="RJF85908.1"/>
    <property type="molecule type" value="Genomic_DNA"/>
</dbReference>
<dbReference type="Proteomes" id="UP000286100">
    <property type="component" value="Unassembled WGS sequence"/>
</dbReference>
<dbReference type="CDD" id="cd03443">
    <property type="entry name" value="PaaI_thioesterase"/>
    <property type="match status" value="1"/>
</dbReference>